<reference evidence="1" key="1">
    <citation type="submission" date="2014-09" db="EMBL/GenBank/DDBJ databases">
        <authorList>
            <person name="Magalhaes I.L.F."/>
            <person name="Oliveira U."/>
            <person name="Santos F.R."/>
            <person name="Vidigal T.H.D.A."/>
            <person name="Brescovit A.D."/>
            <person name="Santos A.J."/>
        </authorList>
    </citation>
    <scope>NUCLEOTIDE SEQUENCE</scope>
    <source>
        <tissue evidence="1">Shoot tissue taken approximately 20 cm above the soil surface</tissue>
    </source>
</reference>
<dbReference type="EMBL" id="GBRH01221918">
    <property type="protein sequence ID" value="JAD75977.1"/>
    <property type="molecule type" value="Transcribed_RNA"/>
</dbReference>
<reference evidence="1" key="2">
    <citation type="journal article" date="2015" name="Data Brief">
        <title>Shoot transcriptome of the giant reed, Arundo donax.</title>
        <authorList>
            <person name="Barrero R.A."/>
            <person name="Guerrero F.D."/>
            <person name="Moolhuijzen P."/>
            <person name="Goolsby J.A."/>
            <person name="Tidwell J."/>
            <person name="Bellgard S.E."/>
            <person name="Bellgard M.I."/>
        </authorList>
    </citation>
    <scope>NUCLEOTIDE SEQUENCE</scope>
    <source>
        <tissue evidence="1">Shoot tissue taken approximately 20 cm above the soil surface</tissue>
    </source>
</reference>
<evidence type="ECO:0000313" key="1">
    <source>
        <dbReference type="EMBL" id="JAD75977.1"/>
    </source>
</evidence>
<accession>A0A0A9CWW2</accession>
<dbReference type="AlphaFoldDB" id="A0A0A9CWW2"/>
<protein>
    <submittedName>
        <fullName evidence="1">Uncharacterized protein</fullName>
    </submittedName>
</protein>
<sequence length="90" mass="9753">MDKIPLPGGTESSIRPSLLASCSMDIKNSSVCSTPSGVGKQPMYTRSTIIQQSGSKLTDQRLLSSFFPSSSSSSKSFLSRKFINLLRHKP</sequence>
<proteinExistence type="predicted"/>
<organism evidence="1">
    <name type="scientific">Arundo donax</name>
    <name type="common">Giant reed</name>
    <name type="synonym">Donax arundinaceus</name>
    <dbReference type="NCBI Taxonomy" id="35708"/>
    <lineage>
        <taxon>Eukaryota</taxon>
        <taxon>Viridiplantae</taxon>
        <taxon>Streptophyta</taxon>
        <taxon>Embryophyta</taxon>
        <taxon>Tracheophyta</taxon>
        <taxon>Spermatophyta</taxon>
        <taxon>Magnoliopsida</taxon>
        <taxon>Liliopsida</taxon>
        <taxon>Poales</taxon>
        <taxon>Poaceae</taxon>
        <taxon>PACMAD clade</taxon>
        <taxon>Arundinoideae</taxon>
        <taxon>Arundineae</taxon>
        <taxon>Arundo</taxon>
    </lineage>
</organism>
<name>A0A0A9CWW2_ARUDO</name>